<dbReference type="GO" id="GO:0007165">
    <property type="term" value="P:signal transduction"/>
    <property type="evidence" value="ECO:0007669"/>
    <property type="project" value="UniProtKB-KW"/>
</dbReference>
<feature type="transmembrane region" description="Helical" evidence="4">
    <location>
        <begin position="12"/>
        <end position="31"/>
    </location>
</feature>
<dbReference type="Gene3D" id="6.10.340.10">
    <property type="match status" value="1"/>
</dbReference>
<dbReference type="CDD" id="cd06225">
    <property type="entry name" value="HAMP"/>
    <property type="match status" value="1"/>
</dbReference>
<evidence type="ECO:0000313" key="7">
    <source>
        <dbReference type="EMBL" id="ACN13728.1"/>
    </source>
</evidence>
<dbReference type="PROSITE" id="PS50885">
    <property type="entry name" value="HAMP"/>
    <property type="match status" value="1"/>
</dbReference>
<dbReference type="eggNOG" id="COG0840">
    <property type="taxonomic scope" value="Bacteria"/>
</dbReference>
<feature type="transmembrane region" description="Helical" evidence="4">
    <location>
        <begin position="202"/>
        <end position="224"/>
    </location>
</feature>
<keyword evidence="4" id="KW-1133">Transmembrane helix</keyword>
<organism evidence="7 8">
    <name type="scientific">Desulforapulum autotrophicum (strain ATCC 43914 / DSM 3382 / VKM B-1955 / HRM2)</name>
    <name type="common">Desulfobacterium autotrophicum</name>
    <dbReference type="NCBI Taxonomy" id="177437"/>
    <lineage>
        <taxon>Bacteria</taxon>
        <taxon>Pseudomonadati</taxon>
        <taxon>Thermodesulfobacteriota</taxon>
        <taxon>Desulfobacteria</taxon>
        <taxon>Desulfobacterales</taxon>
        <taxon>Desulfobacteraceae</taxon>
        <taxon>Desulforapulum</taxon>
    </lineage>
</organism>
<dbReference type="SUPFAM" id="SSF58104">
    <property type="entry name" value="Methyl-accepting chemotaxis protein (MCP) signaling domain"/>
    <property type="match status" value="1"/>
</dbReference>
<evidence type="ECO:0000313" key="8">
    <source>
        <dbReference type="Proteomes" id="UP000000442"/>
    </source>
</evidence>
<dbReference type="InterPro" id="IPR003660">
    <property type="entry name" value="HAMP_dom"/>
</dbReference>
<dbReference type="Gene3D" id="1.10.287.950">
    <property type="entry name" value="Methyl-accepting chemotaxis protein"/>
    <property type="match status" value="1"/>
</dbReference>
<dbReference type="Pfam" id="PF00015">
    <property type="entry name" value="MCPsignal"/>
    <property type="match status" value="1"/>
</dbReference>
<protein>
    <submittedName>
        <fullName evidence="7">McpB1</fullName>
    </submittedName>
</protein>
<dbReference type="PROSITE" id="PS50111">
    <property type="entry name" value="CHEMOTAXIS_TRANSDUC_2"/>
    <property type="match status" value="1"/>
</dbReference>
<dbReference type="InterPro" id="IPR004090">
    <property type="entry name" value="Chemotax_Me-accpt_rcpt"/>
</dbReference>
<evidence type="ECO:0000259" key="6">
    <source>
        <dbReference type="PROSITE" id="PS50885"/>
    </source>
</evidence>
<dbReference type="Pfam" id="PF00672">
    <property type="entry name" value="HAMP"/>
    <property type="match status" value="1"/>
</dbReference>
<dbReference type="KEGG" id="dat:HRM2_06140"/>
<dbReference type="GO" id="GO:0016020">
    <property type="term" value="C:membrane"/>
    <property type="evidence" value="ECO:0007669"/>
    <property type="project" value="InterPro"/>
</dbReference>
<keyword evidence="4" id="KW-0812">Transmembrane</keyword>
<name>C0QIT8_DESAH</name>
<gene>
    <name evidence="7" type="primary">mcpB1</name>
    <name evidence="7" type="ordered locus">HRM2_06140</name>
</gene>
<accession>C0QIT8</accession>
<feature type="domain" description="HAMP" evidence="6">
    <location>
        <begin position="226"/>
        <end position="278"/>
    </location>
</feature>
<evidence type="ECO:0000256" key="4">
    <source>
        <dbReference type="SAM" id="Phobius"/>
    </source>
</evidence>
<dbReference type="EMBL" id="CP001087">
    <property type="protein sequence ID" value="ACN13728.1"/>
    <property type="molecule type" value="Genomic_DNA"/>
</dbReference>
<dbReference type="SMART" id="SM00283">
    <property type="entry name" value="MA"/>
    <property type="match status" value="1"/>
</dbReference>
<sequence length="569" mass="60784">MHRFNTIRAKQMAGFMVIAFITAFVSLVSYSGMKNLGDKFRVVIESSPLIASCLNMKLTVAQDTIVVMKMMAALDTDELDAMWKEHEANFARFDLYKNAILQGAELETGIIFPATDTGLRTIVTEAGVFHEQNFRSGFKVAYEQMLKQLSAEPYDYELLDTIDERIIAMGETLSGQLDQVITTARKVIYRAERGAEKERARAATLLLAATLGGIAVAFFLGLIISGKVSGPVKKAAQFTQTIAGGDLTNVLEIRQKDEIGDMAAAMNHMVAGLSGIFKDISTGVFTLNETVSNLSIISDRLKIGAEDLSKKSESVATGSRIMNEGISSISSCATQSSTNLSILTAAMAEMDATVNEIAKNTGKARTITRSAVEAAESASLKIHALGTEAEEIGQVTEVISEISGQTNLLALNATIEAARAGSAGKGFAVVATEIKALAGQTDAAARDIAEKITRIQQSTRGGVTEIGEISNVIREVDEIVSAISDAIEEQTVTSSQIAQNIAEAVQSVNDTNKTITESSRTSARMAVDVAGVNVNVQDVTNSSRQVSDNAMKLTDFAAGLTEMLSRFKV</sequence>
<dbReference type="RefSeq" id="WP_012662977.1">
    <property type="nucleotide sequence ID" value="NC_012108.1"/>
</dbReference>
<reference evidence="7 8" key="1">
    <citation type="journal article" date="2009" name="Environ. Microbiol.">
        <title>Genome sequence of Desulfobacterium autotrophicum HRM2, a marine sulfate reducer oxidizing organic carbon completely to carbon dioxide.</title>
        <authorList>
            <person name="Strittmatter A.W."/>
            <person name="Liesegang H."/>
            <person name="Rabus R."/>
            <person name="Decker I."/>
            <person name="Amann J."/>
            <person name="Andres S."/>
            <person name="Henne A."/>
            <person name="Fricke W.F."/>
            <person name="Martinez-Arias R."/>
            <person name="Bartels D."/>
            <person name="Goesmann A."/>
            <person name="Krause L."/>
            <person name="Puehler A."/>
            <person name="Klenk H.P."/>
            <person name="Richter M."/>
            <person name="Schuler M."/>
            <person name="Gloeckner F.O."/>
            <person name="Meyerdierks A."/>
            <person name="Gottschalk G."/>
            <person name="Amann R."/>
        </authorList>
    </citation>
    <scope>NUCLEOTIDE SEQUENCE [LARGE SCALE GENOMIC DNA]</scope>
    <source>
        <strain evidence="8">ATCC 43914 / DSM 3382 / HRM2</strain>
    </source>
</reference>
<evidence type="ECO:0000259" key="5">
    <source>
        <dbReference type="PROSITE" id="PS50111"/>
    </source>
</evidence>
<keyword evidence="1 3" id="KW-0807">Transducer</keyword>
<dbReference type="GO" id="GO:0004888">
    <property type="term" value="F:transmembrane signaling receptor activity"/>
    <property type="evidence" value="ECO:0007669"/>
    <property type="project" value="InterPro"/>
</dbReference>
<dbReference type="SMART" id="SM00304">
    <property type="entry name" value="HAMP"/>
    <property type="match status" value="1"/>
</dbReference>
<keyword evidence="8" id="KW-1185">Reference proteome</keyword>
<dbReference type="AlphaFoldDB" id="C0QIT8"/>
<dbReference type="PANTHER" id="PTHR32089">
    <property type="entry name" value="METHYL-ACCEPTING CHEMOTAXIS PROTEIN MCPB"/>
    <property type="match status" value="1"/>
</dbReference>
<dbReference type="GO" id="GO:0006935">
    <property type="term" value="P:chemotaxis"/>
    <property type="evidence" value="ECO:0007669"/>
    <property type="project" value="InterPro"/>
</dbReference>
<dbReference type="PANTHER" id="PTHR32089:SF112">
    <property type="entry name" value="LYSOZYME-LIKE PROTEIN-RELATED"/>
    <property type="match status" value="1"/>
</dbReference>
<dbReference type="Proteomes" id="UP000000442">
    <property type="component" value="Chromosome"/>
</dbReference>
<proteinExistence type="inferred from homology"/>
<dbReference type="PRINTS" id="PR00260">
    <property type="entry name" value="CHEMTRNSDUCR"/>
</dbReference>
<dbReference type="OrthoDB" id="3378718at2"/>
<evidence type="ECO:0000256" key="3">
    <source>
        <dbReference type="PROSITE-ProRule" id="PRU00284"/>
    </source>
</evidence>
<comment type="similarity">
    <text evidence="2">Belongs to the methyl-accepting chemotaxis (MCP) protein family.</text>
</comment>
<dbReference type="HOGENOM" id="CLU_000445_107_27_7"/>
<evidence type="ECO:0000256" key="1">
    <source>
        <dbReference type="ARBA" id="ARBA00023224"/>
    </source>
</evidence>
<keyword evidence="4" id="KW-0472">Membrane</keyword>
<feature type="domain" description="Methyl-accepting transducer" evidence="5">
    <location>
        <begin position="311"/>
        <end position="526"/>
    </location>
</feature>
<dbReference type="InterPro" id="IPR004089">
    <property type="entry name" value="MCPsignal_dom"/>
</dbReference>
<evidence type="ECO:0000256" key="2">
    <source>
        <dbReference type="ARBA" id="ARBA00029447"/>
    </source>
</evidence>
<dbReference type="STRING" id="177437.HRM2_06140"/>